<dbReference type="InterPro" id="IPR000182">
    <property type="entry name" value="GNAT_dom"/>
</dbReference>
<keyword evidence="3" id="KW-1185">Reference proteome</keyword>
<dbReference type="PANTHER" id="PTHR43792">
    <property type="entry name" value="GNAT FAMILY, PUTATIVE (AFU_ORTHOLOGUE AFUA_3G00765)-RELATED-RELATED"/>
    <property type="match status" value="1"/>
</dbReference>
<dbReference type="InterPro" id="IPR051531">
    <property type="entry name" value="N-acetyltransferase"/>
</dbReference>
<proteinExistence type="predicted"/>
<evidence type="ECO:0000313" key="3">
    <source>
        <dbReference type="Proteomes" id="UP001500058"/>
    </source>
</evidence>
<name>A0ABN3HVE1_9ACTN</name>
<dbReference type="InterPro" id="IPR016181">
    <property type="entry name" value="Acyl_CoA_acyltransferase"/>
</dbReference>
<dbReference type="PROSITE" id="PS51186">
    <property type="entry name" value="GNAT"/>
    <property type="match status" value="1"/>
</dbReference>
<protein>
    <submittedName>
        <fullName evidence="2">GNAT family N-acetyltransferase</fullName>
    </submittedName>
</protein>
<comment type="caution">
    <text evidence="2">The sequence shown here is derived from an EMBL/GenBank/DDBJ whole genome shotgun (WGS) entry which is preliminary data.</text>
</comment>
<dbReference type="Proteomes" id="UP001500058">
    <property type="component" value="Unassembled WGS sequence"/>
</dbReference>
<evidence type="ECO:0000259" key="1">
    <source>
        <dbReference type="PROSITE" id="PS51186"/>
    </source>
</evidence>
<organism evidence="2 3">
    <name type="scientific">Streptomyces glaucosporus</name>
    <dbReference type="NCBI Taxonomy" id="284044"/>
    <lineage>
        <taxon>Bacteria</taxon>
        <taxon>Bacillati</taxon>
        <taxon>Actinomycetota</taxon>
        <taxon>Actinomycetes</taxon>
        <taxon>Kitasatosporales</taxon>
        <taxon>Streptomycetaceae</taxon>
        <taxon>Streptomyces</taxon>
    </lineage>
</organism>
<dbReference type="Pfam" id="PF13302">
    <property type="entry name" value="Acetyltransf_3"/>
    <property type="match status" value="1"/>
</dbReference>
<dbReference type="RefSeq" id="WP_344629624.1">
    <property type="nucleotide sequence ID" value="NZ_BAAATJ010000003.1"/>
</dbReference>
<dbReference type="PANTHER" id="PTHR43792:SF1">
    <property type="entry name" value="N-ACETYLTRANSFERASE DOMAIN-CONTAINING PROTEIN"/>
    <property type="match status" value="1"/>
</dbReference>
<dbReference type="Gene3D" id="3.40.630.30">
    <property type="match status" value="1"/>
</dbReference>
<gene>
    <name evidence="2" type="ORF">GCM10010420_10200</name>
</gene>
<reference evidence="2 3" key="1">
    <citation type="journal article" date="2019" name="Int. J. Syst. Evol. Microbiol.">
        <title>The Global Catalogue of Microorganisms (GCM) 10K type strain sequencing project: providing services to taxonomists for standard genome sequencing and annotation.</title>
        <authorList>
            <consortium name="The Broad Institute Genomics Platform"/>
            <consortium name="The Broad Institute Genome Sequencing Center for Infectious Disease"/>
            <person name="Wu L."/>
            <person name="Ma J."/>
        </authorList>
    </citation>
    <scope>NUCLEOTIDE SEQUENCE [LARGE SCALE GENOMIC DNA]</scope>
    <source>
        <strain evidence="2 3">JCM 6921</strain>
    </source>
</reference>
<dbReference type="EMBL" id="BAAATJ010000003">
    <property type="protein sequence ID" value="GAA2388711.1"/>
    <property type="molecule type" value="Genomic_DNA"/>
</dbReference>
<dbReference type="SUPFAM" id="SSF55729">
    <property type="entry name" value="Acyl-CoA N-acyltransferases (Nat)"/>
    <property type="match status" value="1"/>
</dbReference>
<feature type="domain" description="N-acetyltransferase" evidence="1">
    <location>
        <begin position="9"/>
        <end position="166"/>
    </location>
</feature>
<evidence type="ECO:0000313" key="2">
    <source>
        <dbReference type="EMBL" id="GAA2388711.1"/>
    </source>
</evidence>
<sequence>MTVIRTPRLVLRRWREEDVEPLAAVNADPEVMRWIGDGSVRDVERTRAGVEEMEREWEAEGFGLFAVEVRATGELAGFAGLSVPRFLPEVMPAVEAGWRLGKRFWGRGLAGEAAAAVLRFGFLECGLDRVVSIVQVGNDASERLVRRLGMRCERETVDPSCGRPVRVHAITGTEYTEYGATR</sequence>
<accession>A0ABN3HVE1</accession>